<dbReference type="SUPFAM" id="SSF54928">
    <property type="entry name" value="RNA-binding domain, RBD"/>
    <property type="match status" value="1"/>
</dbReference>
<sequence length="730" mass="82598">MASPTSVRVYVGGLPVDIKTKELYDRFGTFVASAMDCQLTHVEVPNPKTRENSVVPSESCRGFAYLTLQGADAAIQSEALRKTYNRTKWRGTVLKVQVAKPHFKLKLKQEKEKRELEEKEREVKRQEMQRMQIHPPCKEVEPMKVTVTFQGRKTTKFSDMDEVDHVVKEEEVKVETDTESEVDVVESESEDKVVQEKTLGEDDGAESGSEDEEVKEEVLGEDDVEAFVRKMEEEATEMMQDEKTKVLSREEMNARRLAALEAKQKRKKQEKIVIPAIGEAVGNKKITFDDSGNEQESEKQEEEDTGVVSNWMDSSDDEADRVDRGAHKTFDFTDGDDTETIAADAEAQAAFALRPEFVGEKGKKLFEMQKRFGGDSRFRLDARFLEEEANEYGGNDVGDDDQQVDEKAVAELQNFLEEEDSQEAARHAREMREEEEVALRVVSKLFPDVDVTRLQRRMQEQRAPKDPLKEAAWMGELKRYNPRDAHACREFEIPMTIVSSDAQEDEAMTALPKRKEKEILTGGDRFFSIAGDLSNLFSRVRKNSEDGEEGEAALDGVFGIGTATTETGSDAPFKLSSLFSFPVGENKPLVAMGEQLLEDEQEERGPSAGDWTFSQGFHPTDDMMDEGMATDSEAGDDAGDEVQTKAALTKKRAKKSLEEFLAFGRTFVDGKEVADWPERRKKLTLDYKRKRRDAVKMKKRQNKQQNKANKTKTDATAPGTATLRWKKTRL</sequence>
<feature type="compositionally biased region" description="Basic and acidic residues" evidence="4">
    <location>
        <begin position="321"/>
        <end position="330"/>
    </location>
</feature>
<feature type="compositionally biased region" description="Acidic residues" evidence="4">
    <location>
        <begin position="291"/>
        <end position="305"/>
    </location>
</feature>
<comment type="caution">
    <text evidence="6">The sequence shown here is derived from an EMBL/GenBank/DDBJ whole genome shotgun (WGS) entry which is preliminary data.</text>
</comment>
<feature type="region of interest" description="Disordered" evidence="4">
    <location>
        <begin position="600"/>
        <end position="644"/>
    </location>
</feature>
<dbReference type="EMBL" id="CANTFK010000909">
    <property type="protein sequence ID" value="CAI5733165.1"/>
    <property type="molecule type" value="Genomic_DNA"/>
</dbReference>
<name>A0AAV0UCK1_9STRA</name>
<dbReference type="Proteomes" id="UP001159659">
    <property type="component" value="Unassembled WGS sequence"/>
</dbReference>
<organism evidence="6 7">
    <name type="scientific">Peronospora farinosa</name>
    <dbReference type="NCBI Taxonomy" id="134698"/>
    <lineage>
        <taxon>Eukaryota</taxon>
        <taxon>Sar</taxon>
        <taxon>Stramenopiles</taxon>
        <taxon>Oomycota</taxon>
        <taxon>Peronosporomycetes</taxon>
        <taxon>Peronosporales</taxon>
        <taxon>Peronosporaceae</taxon>
        <taxon>Peronospora</taxon>
    </lineage>
</organism>
<evidence type="ECO:0000256" key="3">
    <source>
        <dbReference type="SAM" id="Coils"/>
    </source>
</evidence>
<evidence type="ECO:0000256" key="2">
    <source>
        <dbReference type="PROSITE-ProRule" id="PRU00176"/>
    </source>
</evidence>
<feature type="compositionally biased region" description="Acidic residues" evidence="4">
    <location>
        <begin position="201"/>
        <end position="225"/>
    </location>
</feature>
<dbReference type="AlphaFoldDB" id="A0AAV0UCK1"/>
<feature type="domain" description="RRM" evidence="5">
    <location>
        <begin position="7"/>
        <end position="101"/>
    </location>
</feature>
<gene>
    <name evidence="6" type="ORF">PFR002_LOCUS7104</name>
</gene>
<accession>A0AAV0UCK1</accession>
<feature type="compositionally biased region" description="Basic residues" evidence="4">
    <location>
        <begin position="689"/>
        <end position="702"/>
    </location>
</feature>
<evidence type="ECO:0000256" key="4">
    <source>
        <dbReference type="SAM" id="MobiDB-lite"/>
    </source>
</evidence>
<evidence type="ECO:0000256" key="1">
    <source>
        <dbReference type="ARBA" id="ARBA00022884"/>
    </source>
</evidence>
<proteinExistence type="predicted"/>
<evidence type="ECO:0000313" key="6">
    <source>
        <dbReference type="EMBL" id="CAI5733165.1"/>
    </source>
</evidence>
<evidence type="ECO:0000313" key="7">
    <source>
        <dbReference type="Proteomes" id="UP001159659"/>
    </source>
</evidence>
<dbReference type="GO" id="GO:0003723">
    <property type="term" value="F:RNA binding"/>
    <property type="evidence" value="ECO:0007669"/>
    <property type="project" value="UniProtKB-UniRule"/>
</dbReference>
<evidence type="ECO:0000259" key="5">
    <source>
        <dbReference type="PROSITE" id="PS50102"/>
    </source>
</evidence>
<feature type="region of interest" description="Disordered" evidence="4">
    <location>
        <begin position="172"/>
        <end position="225"/>
    </location>
</feature>
<keyword evidence="1 2" id="KW-0694">RNA-binding</keyword>
<keyword evidence="3" id="KW-0175">Coiled coil</keyword>
<feature type="compositionally biased region" description="Acidic residues" evidence="4">
    <location>
        <begin position="177"/>
        <end position="189"/>
    </location>
</feature>
<feature type="region of interest" description="Disordered" evidence="4">
    <location>
        <begin position="689"/>
        <end position="730"/>
    </location>
</feature>
<dbReference type="PANTHER" id="PTHR48029:SF1">
    <property type="entry name" value="NUCLEOLAR PROTEIN 8"/>
    <property type="match status" value="1"/>
</dbReference>
<feature type="compositionally biased region" description="Basic and acidic residues" evidence="4">
    <location>
        <begin position="190"/>
        <end position="200"/>
    </location>
</feature>
<dbReference type="InterPro" id="IPR000504">
    <property type="entry name" value="RRM_dom"/>
</dbReference>
<dbReference type="Gene3D" id="3.30.70.330">
    <property type="match status" value="1"/>
</dbReference>
<dbReference type="InterPro" id="IPR035979">
    <property type="entry name" value="RBD_domain_sf"/>
</dbReference>
<dbReference type="PROSITE" id="PS50102">
    <property type="entry name" value="RRM"/>
    <property type="match status" value="1"/>
</dbReference>
<protein>
    <recommendedName>
        <fullName evidence="5">RRM domain-containing protein</fullName>
    </recommendedName>
</protein>
<reference evidence="6" key="1">
    <citation type="submission" date="2022-12" db="EMBL/GenBank/DDBJ databases">
        <authorList>
            <person name="Webb A."/>
        </authorList>
    </citation>
    <scope>NUCLEOTIDE SEQUENCE</scope>
    <source>
        <strain evidence="6">Pf2</strain>
    </source>
</reference>
<feature type="region of interest" description="Disordered" evidence="4">
    <location>
        <begin position="284"/>
        <end position="330"/>
    </location>
</feature>
<dbReference type="PANTHER" id="PTHR48029">
    <property type="entry name" value="NUCLEOLAR PROTEIN 8"/>
    <property type="match status" value="1"/>
</dbReference>
<feature type="coiled-coil region" evidence="3">
    <location>
        <begin position="102"/>
        <end position="129"/>
    </location>
</feature>
<dbReference type="InterPro" id="IPR012677">
    <property type="entry name" value="Nucleotide-bd_a/b_plait_sf"/>
</dbReference>